<dbReference type="PANTHER" id="PTHR24220">
    <property type="entry name" value="IMPORT ATP-BINDING PROTEIN"/>
    <property type="match status" value="1"/>
</dbReference>
<feature type="region of interest" description="Disordered" evidence="4">
    <location>
        <begin position="1"/>
        <end position="36"/>
    </location>
</feature>
<keyword evidence="7" id="KW-1185">Reference proteome</keyword>
<organism evidence="6 7">
    <name type="scientific">Streptomyces hebeiensis</name>
    <dbReference type="NCBI Taxonomy" id="229486"/>
    <lineage>
        <taxon>Bacteria</taxon>
        <taxon>Bacillati</taxon>
        <taxon>Actinomycetota</taxon>
        <taxon>Actinomycetes</taxon>
        <taxon>Kitasatosporales</taxon>
        <taxon>Streptomycetaceae</taxon>
        <taxon>Streptomyces</taxon>
    </lineage>
</organism>
<evidence type="ECO:0000256" key="4">
    <source>
        <dbReference type="SAM" id="MobiDB-lite"/>
    </source>
</evidence>
<evidence type="ECO:0000313" key="7">
    <source>
        <dbReference type="Proteomes" id="UP001501371"/>
    </source>
</evidence>
<evidence type="ECO:0000256" key="2">
    <source>
        <dbReference type="ARBA" id="ARBA00022741"/>
    </source>
</evidence>
<feature type="compositionally biased region" description="Basic and acidic residues" evidence="4">
    <location>
        <begin position="183"/>
        <end position="195"/>
    </location>
</feature>
<keyword evidence="2" id="KW-0547">Nucleotide-binding</keyword>
<dbReference type="GO" id="GO:0005524">
    <property type="term" value="F:ATP binding"/>
    <property type="evidence" value="ECO:0007669"/>
    <property type="project" value="UniProtKB-KW"/>
</dbReference>
<dbReference type="InterPro" id="IPR003439">
    <property type="entry name" value="ABC_transporter-like_ATP-bd"/>
</dbReference>
<keyword evidence="3 6" id="KW-0067">ATP-binding</keyword>
<protein>
    <submittedName>
        <fullName evidence="6">ABC transporter ATP-binding protein</fullName>
    </submittedName>
</protein>
<dbReference type="RefSeq" id="WP_344272477.1">
    <property type="nucleotide sequence ID" value="NZ_BAAAKV010000011.1"/>
</dbReference>
<feature type="region of interest" description="Disordered" evidence="4">
    <location>
        <begin position="332"/>
        <end position="362"/>
    </location>
</feature>
<reference evidence="6 7" key="1">
    <citation type="journal article" date="2019" name="Int. J. Syst. Evol. Microbiol.">
        <title>The Global Catalogue of Microorganisms (GCM) 10K type strain sequencing project: providing services to taxonomists for standard genome sequencing and annotation.</title>
        <authorList>
            <consortium name="The Broad Institute Genomics Platform"/>
            <consortium name="The Broad Institute Genome Sequencing Center for Infectious Disease"/>
            <person name="Wu L."/>
            <person name="Ma J."/>
        </authorList>
    </citation>
    <scope>NUCLEOTIDE SEQUENCE [LARGE SCALE GENOMIC DNA]</scope>
    <source>
        <strain evidence="6 7">JCM 12696</strain>
    </source>
</reference>
<dbReference type="InterPro" id="IPR017911">
    <property type="entry name" value="MacB-like_ATP-bd"/>
</dbReference>
<proteinExistence type="predicted"/>
<dbReference type="PROSITE" id="PS50893">
    <property type="entry name" value="ABC_TRANSPORTER_2"/>
    <property type="match status" value="1"/>
</dbReference>
<feature type="compositionally biased region" description="Low complexity" evidence="4">
    <location>
        <begin position="14"/>
        <end position="25"/>
    </location>
</feature>
<evidence type="ECO:0000313" key="6">
    <source>
        <dbReference type="EMBL" id="GAA1161234.1"/>
    </source>
</evidence>
<evidence type="ECO:0000259" key="5">
    <source>
        <dbReference type="PROSITE" id="PS50893"/>
    </source>
</evidence>
<keyword evidence="1" id="KW-0813">Transport</keyword>
<dbReference type="InterPro" id="IPR027417">
    <property type="entry name" value="P-loop_NTPase"/>
</dbReference>
<dbReference type="Gene3D" id="3.40.50.300">
    <property type="entry name" value="P-loop containing nucleotide triphosphate hydrolases"/>
    <property type="match status" value="1"/>
</dbReference>
<evidence type="ECO:0000256" key="3">
    <source>
        <dbReference type="ARBA" id="ARBA00022840"/>
    </source>
</evidence>
<dbReference type="PANTHER" id="PTHR24220:SF685">
    <property type="entry name" value="ABC TRANSPORTER RELATED"/>
    <property type="match status" value="1"/>
</dbReference>
<sequence length="362" mass="37886">MFWRRGGHPRTEAEAAATATATAGRAGAGPASGTGSPAGALVLEGVHREYERGVPALHPLDLTVPSGRFLAVMGPSGCGKSTLLQCAAGLDRPTGGTVRIGGTDLSSLSETRLTRLRRERLGFVFQAHNLVPSLSVLENVALPLMLGRARSMFAGPRRLARTLAALSESPEYVRSIDDADPPPCDRTHQTPRADPRTSTGRGPSRATAGDELRARDALAAVGLAERADASPAELSGGQSQRVAIARALVTRPDIVFADEPTGALDPATAQEVLALLRRAVDRDGHTVVMVTHDPVAAARADEILFLGQGRVVDCLEGADPGQVRRFMGALGRDAERRQAGPVKAPADTRTPVLSTAHEGAAR</sequence>
<dbReference type="Proteomes" id="UP001501371">
    <property type="component" value="Unassembled WGS sequence"/>
</dbReference>
<accession>A0ABN1URS8</accession>
<dbReference type="PROSITE" id="PS00211">
    <property type="entry name" value="ABC_TRANSPORTER_1"/>
    <property type="match status" value="1"/>
</dbReference>
<dbReference type="Pfam" id="PF00005">
    <property type="entry name" value="ABC_tran"/>
    <property type="match status" value="1"/>
</dbReference>
<gene>
    <name evidence="6" type="ORF">GCM10009654_17150</name>
</gene>
<evidence type="ECO:0000256" key="1">
    <source>
        <dbReference type="ARBA" id="ARBA00022448"/>
    </source>
</evidence>
<feature type="region of interest" description="Disordered" evidence="4">
    <location>
        <begin position="170"/>
        <end position="211"/>
    </location>
</feature>
<dbReference type="InterPro" id="IPR015854">
    <property type="entry name" value="ABC_transpr_LolD-like"/>
</dbReference>
<dbReference type="SMART" id="SM00382">
    <property type="entry name" value="AAA"/>
    <property type="match status" value="1"/>
</dbReference>
<dbReference type="InterPro" id="IPR017871">
    <property type="entry name" value="ABC_transporter-like_CS"/>
</dbReference>
<name>A0ABN1URS8_9ACTN</name>
<dbReference type="EMBL" id="BAAAKV010000011">
    <property type="protein sequence ID" value="GAA1161234.1"/>
    <property type="molecule type" value="Genomic_DNA"/>
</dbReference>
<comment type="caution">
    <text evidence="6">The sequence shown here is derived from an EMBL/GenBank/DDBJ whole genome shotgun (WGS) entry which is preliminary data.</text>
</comment>
<feature type="domain" description="ABC transporter" evidence="5">
    <location>
        <begin position="41"/>
        <end position="333"/>
    </location>
</feature>
<dbReference type="CDD" id="cd03255">
    <property type="entry name" value="ABC_MJ0796_LolCDE_FtsE"/>
    <property type="match status" value="1"/>
</dbReference>
<dbReference type="InterPro" id="IPR003593">
    <property type="entry name" value="AAA+_ATPase"/>
</dbReference>
<dbReference type="SUPFAM" id="SSF52540">
    <property type="entry name" value="P-loop containing nucleoside triphosphate hydrolases"/>
    <property type="match status" value="1"/>
</dbReference>